<dbReference type="RefSeq" id="WP_004283888.1">
    <property type="nucleotide sequence ID" value="NZ_CAUJRG010000001.1"/>
</dbReference>
<feature type="transmembrane region" description="Helical" evidence="1">
    <location>
        <begin position="45"/>
        <end position="68"/>
    </location>
</feature>
<keyword evidence="1" id="KW-0812">Transmembrane</keyword>
<dbReference type="AlphaFoldDB" id="A0A448VPE1"/>
<gene>
    <name evidence="2" type="ORF">NCTC12742_01480</name>
</gene>
<dbReference type="KEGG" id="nwe:SAMEA3174300_0040"/>
<keyword evidence="3" id="KW-1185">Reference proteome</keyword>
<reference evidence="2 3" key="1">
    <citation type="submission" date="2018-12" db="EMBL/GenBank/DDBJ databases">
        <authorList>
            <consortium name="Pathogen Informatics"/>
        </authorList>
    </citation>
    <scope>NUCLEOTIDE SEQUENCE [LARGE SCALE GENOMIC DNA]</scope>
    <source>
        <strain evidence="2 3">NCTC12742</strain>
    </source>
</reference>
<evidence type="ECO:0000313" key="3">
    <source>
        <dbReference type="Proteomes" id="UP000272771"/>
    </source>
</evidence>
<accession>A0A448VPE1</accession>
<dbReference type="Proteomes" id="UP000272771">
    <property type="component" value="Chromosome"/>
</dbReference>
<keyword evidence="1" id="KW-1133">Transmembrane helix</keyword>
<dbReference type="STRING" id="28091.SAMEA3174300_00040"/>
<dbReference type="OrthoDB" id="8611558at2"/>
<evidence type="ECO:0008006" key="4">
    <source>
        <dbReference type="Google" id="ProtNLM"/>
    </source>
</evidence>
<dbReference type="EMBL" id="LR134533">
    <property type="protein sequence ID" value="VEJ51582.1"/>
    <property type="molecule type" value="Genomic_DNA"/>
</dbReference>
<organism evidence="2 3">
    <name type="scientific">Neisseria weaveri</name>
    <dbReference type="NCBI Taxonomy" id="28091"/>
    <lineage>
        <taxon>Bacteria</taxon>
        <taxon>Pseudomonadati</taxon>
        <taxon>Pseudomonadota</taxon>
        <taxon>Betaproteobacteria</taxon>
        <taxon>Neisseriales</taxon>
        <taxon>Neisseriaceae</taxon>
        <taxon>Neisseria</taxon>
    </lineage>
</organism>
<name>A0A448VPE1_9NEIS</name>
<evidence type="ECO:0000256" key="1">
    <source>
        <dbReference type="SAM" id="Phobius"/>
    </source>
</evidence>
<protein>
    <recommendedName>
        <fullName evidence="4">Integral membrane protein</fullName>
    </recommendedName>
</protein>
<sequence>MLSAFILGFWVLWSDERDVNIFYESLMFILVNVLLTSALEFHFPAFSLLWALETALLWCYVIAALMLIQKLSVNFMITIAMSIAIAVGYYHLAGQADIWVASWLAKI</sequence>
<keyword evidence="1" id="KW-0472">Membrane</keyword>
<evidence type="ECO:0000313" key="2">
    <source>
        <dbReference type="EMBL" id="VEJ51582.1"/>
    </source>
</evidence>
<feature type="transmembrane region" description="Helical" evidence="1">
    <location>
        <begin position="21"/>
        <end position="39"/>
    </location>
</feature>
<proteinExistence type="predicted"/>
<feature type="transmembrane region" description="Helical" evidence="1">
    <location>
        <begin position="75"/>
        <end position="93"/>
    </location>
</feature>